<accession>A0AA37XEC3</accession>
<dbReference type="Proteomes" id="UP001157161">
    <property type="component" value="Unassembled WGS sequence"/>
</dbReference>
<comment type="caution">
    <text evidence="1">The sequence shown here is derived from an EMBL/GenBank/DDBJ whole genome shotgun (WGS) entry which is preliminary data.</text>
</comment>
<dbReference type="RefSeq" id="WP_284250405.1">
    <property type="nucleotide sequence ID" value="NZ_BSUM01000001.1"/>
</dbReference>
<reference evidence="1" key="1">
    <citation type="journal article" date="2014" name="Int. J. Syst. Evol. Microbiol.">
        <title>Complete genome sequence of Corynebacterium casei LMG S-19264T (=DSM 44701T), isolated from a smear-ripened cheese.</title>
        <authorList>
            <consortium name="US DOE Joint Genome Institute (JGI-PGF)"/>
            <person name="Walter F."/>
            <person name="Albersmeier A."/>
            <person name="Kalinowski J."/>
            <person name="Ruckert C."/>
        </authorList>
    </citation>
    <scope>NUCLEOTIDE SEQUENCE</scope>
    <source>
        <strain evidence="1">NBRC 112290</strain>
    </source>
</reference>
<organism evidence="1 2">
    <name type="scientific">Litorihabitans aurantiacus</name>
    <dbReference type="NCBI Taxonomy" id="1930061"/>
    <lineage>
        <taxon>Bacteria</taxon>
        <taxon>Bacillati</taxon>
        <taxon>Actinomycetota</taxon>
        <taxon>Actinomycetes</taxon>
        <taxon>Micrococcales</taxon>
        <taxon>Beutenbergiaceae</taxon>
        <taxon>Litorihabitans</taxon>
    </lineage>
</organism>
<dbReference type="EMBL" id="BSUM01000001">
    <property type="protein sequence ID" value="GMA31609.1"/>
    <property type="molecule type" value="Genomic_DNA"/>
</dbReference>
<dbReference type="AlphaFoldDB" id="A0AA37XEC3"/>
<evidence type="ECO:0000313" key="2">
    <source>
        <dbReference type="Proteomes" id="UP001157161"/>
    </source>
</evidence>
<gene>
    <name evidence="1" type="ORF">GCM10025875_16010</name>
</gene>
<evidence type="ECO:0000313" key="1">
    <source>
        <dbReference type="EMBL" id="GMA31609.1"/>
    </source>
</evidence>
<proteinExistence type="predicted"/>
<sequence length="267" mass="28137">MVGCKVDPDQVALRYYYHAGAVAASRSTADGLTVGWQGGGVIENVPAGGPLPRVDTIYALQLNPEHGDATNDLVVRIAHGTPSSNPRWPVLPVGGVELGSYLMPAGATATGQATAYSTGRKSVLIDSAAGVLFQKVDPNNGSYGTTGGVWIQGEIEVPTKRLLVYTADMKIRVVAGTSGADPEELQMVMRPVLDDEAFAESFSDPITSLSANFYSPSFTWRREVDPGRHTVGLYYGRAWGQAIPHGVYDGGLRQGTALTITDGGVVA</sequence>
<keyword evidence="2" id="KW-1185">Reference proteome</keyword>
<reference evidence="1" key="2">
    <citation type="submission" date="2023-02" db="EMBL/GenBank/DDBJ databases">
        <authorList>
            <person name="Sun Q."/>
            <person name="Mori K."/>
        </authorList>
    </citation>
    <scope>NUCLEOTIDE SEQUENCE</scope>
    <source>
        <strain evidence="1">NBRC 112290</strain>
    </source>
</reference>
<protein>
    <submittedName>
        <fullName evidence="1">Uncharacterized protein</fullName>
    </submittedName>
</protein>
<name>A0AA37XEC3_9MICO</name>